<sequence length="252" mass="27348">MSGSRRGALLWRPSELAGCTVLRPSGVLDWDGYRRFGDDLVRYAVERPRAVIVVVDDLDLVEDAVATACASARVRVSDWPHVPIVLVAAGLANPTATVAARHRVPTFPSIEDALRSLPPAPPRREASIELAPSTVSSMHARQFVTRVCDRWEVGPVRTDALLVATELVENALLHAFGELLLRLECQGNSLTIAVADADPQEAMLREPAAGHPARFGLHVVASLARAWGCAPRWPVGKVVWATLADQRRSLLL</sequence>
<name>A0A285LTN3_9NOCA</name>
<dbReference type="InterPro" id="IPR050267">
    <property type="entry name" value="Anti-sigma-factor_SerPK"/>
</dbReference>
<dbReference type="EMBL" id="OBEG01000006">
    <property type="protein sequence ID" value="SNY88272.1"/>
    <property type="molecule type" value="Genomic_DNA"/>
</dbReference>
<dbReference type="CDD" id="cd16936">
    <property type="entry name" value="HATPase_RsbW-like"/>
    <property type="match status" value="1"/>
</dbReference>
<dbReference type="InterPro" id="IPR036890">
    <property type="entry name" value="HATPase_C_sf"/>
</dbReference>
<dbReference type="SUPFAM" id="SSF55874">
    <property type="entry name" value="ATPase domain of HSP90 chaperone/DNA topoisomerase II/histidine kinase"/>
    <property type="match status" value="1"/>
</dbReference>
<organism evidence="1 2">
    <name type="scientific">Nocardia amikacinitolerans</name>
    <dbReference type="NCBI Taxonomy" id="756689"/>
    <lineage>
        <taxon>Bacteria</taxon>
        <taxon>Bacillati</taxon>
        <taxon>Actinomycetota</taxon>
        <taxon>Actinomycetes</taxon>
        <taxon>Mycobacteriales</taxon>
        <taxon>Nocardiaceae</taxon>
        <taxon>Nocardia</taxon>
    </lineage>
</organism>
<dbReference type="OrthoDB" id="4327509at2"/>
<proteinExistence type="predicted"/>
<dbReference type="AlphaFoldDB" id="A0A285LTN3"/>
<dbReference type="Gene3D" id="3.30.750.24">
    <property type="entry name" value="STAS domain"/>
    <property type="match status" value="1"/>
</dbReference>
<keyword evidence="2" id="KW-1185">Reference proteome</keyword>
<evidence type="ECO:0008006" key="3">
    <source>
        <dbReference type="Google" id="ProtNLM"/>
    </source>
</evidence>
<dbReference type="Gene3D" id="3.30.565.10">
    <property type="entry name" value="Histidine kinase-like ATPase, C-terminal domain"/>
    <property type="match status" value="1"/>
</dbReference>
<dbReference type="InterPro" id="IPR036513">
    <property type="entry name" value="STAS_dom_sf"/>
</dbReference>
<evidence type="ECO:0000313" key="2">
    <source>
        <dbReference type="Proteomes" id="UP000219565"/>
    </source>
</evidence>
<dbReference type="Proteomes" id="UP000219565">
    <property type="component" value="Unassembled WGS sequence"/>
</dbReference>
<dbReference type="PANTHER" id="PTHR35526:SF3">
    <property type="entry name" value="ANTI-SIGMA-F FACTOR RSBW"/>
    <property type="match status" value="1"/>
</dbReference>
<protein>
    <recommendedName>
        <fullName evidence="3">Histidine kinase-like ATPase domain-containing protein</fullName>
    </recommendedName>
</protein>
<gene>
    <name evidence="1" type="ORF">SAMN04244553_5244</name>
</gene>
<accession>A0A285LTN3</accession>
<reference evidence="1 2" key="1">
    <citation type="submission" date="2017-09" db="EMBL/GenBank/DDBJ databases">
        <authorList>
            <person name="Ehlers B."/>
            <person name="Leendertz F.H."/>
        </authorList>
    </citation>
    <scope>NUCLEOTIDE SEQUENCE [LARGE SCALE GENOMIC DNA]</scope>
    <source>
        <strain evidence="1 2">DSM 45537</strain>
    </source>
</reference>
<evidence type="ECO:0000313" key="1">
    <source>
        <dbReference type="EMBL" id="SNY88272.1"/>
    </source>
</evidence>
<dbReference type="STRING" id="1379680.GCA_001612615_01506"/>
<dbReference type="PANTHER" id="PTHR35526">
    <property type="entry name" value="ANTI-SIGMA-F FACTOR RSBW-RELATED"/>
    <property type="match status" value="1"/>
</dbReference>
<dbReference type="RefSeq" id="WP_143861537.1">
    <property type="nucleotide sequence ID" value="NZ_JAMTCV010000001.1"/>
</dbReference>